<accession>A0ABW8MXT9</accession>
<proteinExistence type="predicted"/>
<dbReference type="RefSeq" id="WP_404614943.1">
    <property type="nucleotide sequence ID" value="NZ_JBIYDN010000053.1"/>
</dbReference>
<sequence length="95" mass="10496">MAMNATNLTEATVVEGGLAVAFELIAAGRVVKCTVSRESLQHYFWLQPGADDARALKIFNDGRQRIVAVAERKARRLAAASIHLEAADFQRQARW</sequence>
<dbReference type="EMBL" id="JBIYDN010000053">
    <property type="protein sequence ID" value="MFK4448554.1"/>
    <property type="molecule type" value="Genomic_DNA"/>
</dbReference>
<dbReference type="Gene3D" id="3.30.160.140">
    <property type="entry name" value="Shew3726-like"/>
    <property type="match status" value="1"/>
</dbReference>
<protein>
    <recommendedName>
        <fullName evidence="3">Periplasmic protein</fullName>
    </recommendedName>
</protein>
<dbReference type="Proteomes" id="UP001620514">
    <property type="component" value="Unassembled WGS sequence"/>
</dbReference>
<dbReference type="InterPro" id="IPR009962">
    <property type="entry name" value="DUF1488"/>
</dbReference>
<evidence type="ECO:0000313" key="2">
    <source>
        <dbReference type="Proteomes" id="UP001620514"/>
    </source>
</evidence>
<organism evidence="1 2">
    <name type="scientific">Caballeronia udeis</name>
    <dbReference type="NCBI Taxonomy" id="1232866"/>
    <lineage>
        <taxon>Bacteria</taxon>
        <taxon>Pseudomonadati</taxon>
        <taxon>Pseudomonadota</taxon>
        <taxon>Betaproteobacteria</taxon>
        <taxon>Burkholderiales</taxon>
        <taxon>Burkholderiaceae</taxon>
        <taxon>Caballeronia</taxon>
    </lineage>
</organism>
<dbReference type="SUPFAM" id="SSF160272">
    <property type="entry name" value="Shew3726-like"/>
    <property type="match status" value="1"/>
</dbReference>
<evidence type="ECO:0008006" key="3">
    <source>
        <dbReference type="Google" id="ProtNLM"/>
    </source>
</evidence>
<keyword evidence="2" id="KW-1185">Reference proteome</keyword>
<reference evidence="1 2" key="2">
    <citation type="submission" date="2024-11" db="EMBL/GenBank/DDBJ databases">
        <title>Using genomics to understand microbial adaptation to soil warming.</title>
        <authorList>
            <person name="Deangelis K.M. PhD."/>
        </authorList>
    </citation>
    <scope>NUCLEOTIDE SEQUENCE [LARGE SCALE GENOMIC DNA]</scope>
    <source>
        <strain evidence="1 2">GAS97</strain>
    </source>
</reference>
<comment type="caution">
    <text evidence="1">The sequence shown here is derived from an EMBL/GenBank/DDBJ whole genome shotgun (WGS) entry which is preliminary data.</text>
</comment>
<gene>
    <name evidence="1" type="ORF">ABH943_008598</name>
</gene>
<evidence type="ECO:0000313" key="1">
    <source>
        <dbReference type="EMBL" id="MFK4448554.1"/>
    </source>
</evidence>
<reference evidence="1 2" key="1">
    <citation type="submission" date="2024-10" db="EMBL/GenBank/DDBJ databases">
        <authorList>
            <person name="Deangelis K."/>
            <person name="Huntemann M."/>
            <person name="Clum A."/>
            <person name="Wang J."/>
            <person name="Palaniappan K."/>
            <person name="Ritter S."/>
            <person name="Chen I.-M."/>
            <person name="Stamatis D."/>
            <person name="Reddy T."/>
            <person name="O'Malley R."/>
            <person name="Daum C."/>
            <person name="Ng V."/>
            <person name="Ivanova N."/>
            <person name="Kyrpides N."/>
            <person name="Woyke T."/>
        </authorList>
    </citation>
    <scope>NUCLEOTIDE SEQUENCE [LARGE SCALE GENOMIC DNA]</scope>
    <source>
        <strain evidence="1 2">GAS97</strain>
    </source>
</reference>
<dbReference type="Pfam" id="PF07369">
    <property type="entry name" value="DUF1488"/>
    <property type="match status" value="1"/>
</dbReference>
<name>A0ABW8MXT9_9BURK</name>
<dbReference type="InterPro" id="IPR036692">
    <property type="entry name" value="Shew3726-like_sf"/>
</dbReference>